<comment type="caution">
    <text evidence="3">The sequence shown here is derived from an EMBL/GenBank/DDBJ whole genome shotgun (WGS) entry which is preliminary data.</text>
</comment>
<evidence type="ECO:0000313" key="4">
    <source>
        <dbReference type="Proteomes" id="UP000824105"/>
    </source>
</evidence>
<protein>
    <submittedName>
        <fullName evidence="3">NAD(P)/FAD-dependent oxidoreductase</fullName>
    </submittedName>
</protein>
<dbReference type="InterPro" id="IPR052745">
    <property type="entry name" value="G3P_Oxidase/Oxidoreductase"/>
</dbReference>
<dbReference type="PANTHER" id="PTHR42720">
    <property type="entry name" value="GLYCEROL-3-PHOSPHATE DEHYDROGENASE"/>
    <property type="match status" value="1"/>
</dbReference>
<evidence type="ECO:0000313" key="3">
    <source>
        <dbReference type="EMBL" id="HIZ62779.1"/>
    </source>
</evidence>
<feature type="domain" description="FAD dependent oxidoreductase" evidence="1">
    <location>
        <begin position="3"/>
        <end position="351"/>
    </location>
</feature>
<dbReference type="InterPro" id="IPR006076">
    <property type="entry name" value="FAD-dep_OxRdtase"/>
</dbReference>
<dbReference type="Gene3D" id="3.50.50.60">
    <property type="entry name" value="FAD/NAD(P)-binding domain"/>
    <property type="match status" value="1"/>
</dbReference>
<proteinExistence type="predicted"/>
<evidence type="ECO:0000259" key="2">
    <source>
        <dbReference type="Pfam" id="PF04324"/>
    </source>
</evidence>
<accession>A0A9D2FK90</accession>
<sequence>MIDVIIIGAGVSGCAAARELSRFRADILVLDKEEDVCCGTSKANSAIVHAGFDAPAGSRMAALNVAGSRMMPALAQELDFAYQQCGSLVVCLSDEDRPALQKLYENGLANGVEGLRIVERGELRALEPNVSDEAVAALWAPTGGIVCPFGLTYAFAENAAKNGVRFQFDTEVQAVRPIAGGWRAETSRGPLEARCVVNAAGVHADELHNQVSADAMTIVPRRGDYFLLDHTAGDHVRHTVFQLPGKYGKGVLVTPTVHGNLLIGPTATDIDDKEDTATTAAELDEVRAKAGRAVKDLPLRQTITSFAGLRAHELRHEFFIGEAAPGFVDCAGIESPGLSASPAIGREVAALVQNILHLPEDPGFDPHRRGILDPKTLPFEERAALIREQPAYGQIICRCESITEGEILDAIHRAPGARSLDGVKRRTRAGMGRCQAGFCSPRVLEILARELGVPQAAVTKSGGGSQLIVGVNKDSL</sequence>
<dbReference type="AlphaFoldDB" id="A0A9D2FK90"/>
<reference evidence="3" key="1">
    <citation type="journal article" date="2021" name="PeerJ">
        <title>Extensive microbial diversity within the chicken gut microbiome revealed by metagenomics and culture.</title>
        <authorList>
            <person name="Gilroy R."/>
            <person name="Ravi A."/>
            <person name="Getino M."/>
            <person name="Pursley I."/>
            <person name="Horton D.L."/>
            <person name="Alikhan N.F."/>
            <person name="Baker D."/>
            <person name="Gharbi K."/>
            <person name="Hall N."/>
            <person name="Watson M."/>
            <person name="Adriaenssens E.M."/>
            <person name="Foster-Nyarko E."/>
            <person name="Jarju S."/>
            <person name="Secka A."/>
            <person name="Antonio M."/>
            <person name="Oren A."/>
            <person name="Chaudhuri R.R."/>
            <person name="La Ragione R."/>
            <person name="Hildebrand F."/>
            <person name="Pallen M.J."/>
        </authorList>
    </citation>
    <scope>NUCLEOTIDE SEQUENCE</scope>
    <source>
        <strain evidence="3">CHK188-11489</strain>
    </source>
</reference>
<gene>
    <name evidence="3" type="ORF">H9724_08465</name>
</gene>
<organism evidence="3 4">
    <name type="scientific">Candidatus Gemmiger avistercoris</name>
    <dbReference type="NCBI Taxonomy" id="2838606"/>
    <lineage>
        <taxon>Bacteria</taxon>
        <taxon>Bacillati</taxon>
        <taxon>Bacillota</taxon>
        <taxon>Clostridia</taxon>
        <taxon>Eubacteriales</taxon>
        <taxon>Gemmiger</taxon>
    </lineage>
</organism>
<name>A0A9D2FK90_9FIRM</name>
<feature type="domain" description="BFD-like [2Fe-2S]-binding" evidence="2">
    <location>
        <begin position="395"/>
        <end position="449"/>
    </location>
</feature>
<dbReference type="PANTHER" id="PTHR42720:SF1">
    <property type="entry name" value="GLYCEROL 3-PHOSPHATE OXIDASE"/>
    <property type="match status" value="1"/>
</dbReference>
<dbReference type="InterPro" id="IPR036188">
    <property type="entry name" value="FAD/NAD-bd_sf"/>
</dbReference>
<evidence type="ECO:0000259" key="1">
    <source>
        <dbReference type="Pfam" id="PF01266"/>
    </source>
</evidence>
<dbReference type="SUPFAM" id="SSF51905">
    <property type="entry name" value="FAD/NAD(P)-binding domain"/>
    <property type="match status" value="1"/>
</dbReference>
<dbReference type="Pfam" id="PF01266">
    <property type="entry name" value="DAO"/>
    <property type="match status" value="1"/>
</dbReference>
<dbReference type="Gene3D" id="3.30.9.10">
    <property type="entry name" value="D-Amino Acid Oxidase, subunit A, domain 2"/>
    <property type="match status" value="1"/>
</dbReference>
<dbReference type="Gene3D" id="1.10.10.1100">
    <property type="entry name" value="BFD-like [2Fe-2S]-binding domain"/>
    <property type="match status" value="1"/>
</dbReference>
<dbReference type="InterPro" id="IPR041854">
    <property type="entry name" value="BFD-like_2Fe2S-bd_dom_sf"/>
</dbReference>
<reference evidence="3" key="2">
    <citation type="submission" date="2021-04" db="EMBL/GenBank/DDBJ databases">
        <authorList>
            <person name="Gilroy R."/>
        </authorList>
    </citation>
    <scope>NUCLEOTIDE SEQUENCE</scope>
    <source>
        <strain evidence="3">CHK188-11489</strain>
    </source>
</reference>
<dbReference type="CDD" id="cd19946">
    <property type="entry name" value="GlpA-like_Fer2_BFD-like"/>
    <property type="match status" value="1"/>
</dbReference>
<dbReference type="InterPro" id="IPR007419">
    <property type="entry name" value="BFD-like_2Fe2S-bd_dom"/>
</dbReference>
<dbReference type="EMBL" id="DXBF01000066">
    <property type="protein sequence ID" value="HIZ62779.1"/>
    <property type="molecule type" value="Genomic_DNA"/>
</dbReference>
<dbReference type="Proteomes" id="UP000824105">
    <property type="component" value="Unassembled WGS sequence"/>
</dbReference>
<dbReference type="Pfam" id="PF04324">
    <property type="entry name" value="Fer2_BFD"/>
    <property type="match status" value="1"/>
</dbReference>